<sequence>MQTEQDDCSSTCNTSRQEEKPCQQNSSSLRRKSKKETENESYSDQSGSLRQRSHRHIHRFVSLVRSFSSSSHGRSAVDSPDCEVSPSVFTLPQMLPSSDFSLLPYVHCAEQHHYPRELFPLRGKQITNTLTRVGRHCRRPVLLNALPNTSLPAAFQHLPAAPESLELLMRSKESELQCPEYIKLYLALVKNLVETHTAWTERLRSSFYPRMSYEAYMYNLCQNDPIARRSLFAYFDEDGVHSRISPDDYYNRSLCPRPPALDAPRYSSYTGFMMPAPLRFEGGSRSFGEYMWYFCSKLTEIASLSYNNYAGYQKRGPVTAAADAKEEVLELMRKHCAGALLRSMAVVEHKNPMHYLCGVEYGKGGWTPSAALEPVRGLILRNHRIDSDYFTHSHAFTTTSVAHRASRHHYTPHKNGHMANVSFTVDRNYIWRRRAEVILCPEIVLWEDDEDAAARQEPSQLEMSVWQDCGEKTSIEEYVREKFGDFLERRLSVTEIIPCELQKRGSAKAASCNKSDAAVVEVEYPGSPTSVTVSSATDKSGSDVAKSEYRSPGSTALTRARIVKWIKGVERNIGQDRNNTF</sequence>
<dbReference type="EMBL" id="JBBJBU010000001">
    <property type="protein sequence ID" value="KAK7208250.1"/>
    <property type="molecule type" value="Genomic_DNA"/>
</dbReference>
<keyword evidence="3" id="KW-1185">Reference proteome</keyword>
<feature type="region of interest" description="Disordered" evidence="1">
    <location>
        <begin position="529"/>
        <end position="550"/>
    </location>
</feature>
<name>A0ABR1FEG5_9ASCO</name>
<evidence type="ECO:0000256" key="1">
    <source>
        <dbReference type="SAM" id="MobiDB-lite"/>
    </source>
</evidence>
<evidence type="ECO:0000313" key="2">
    <source>
        <dbReference type="EMBL" id="KAK7208250.1"/>
    </source>
</evidence>
<reference evidence="2 3" key="1">
    <citation type="submission" date="2024-03" db="EMBL/GenBank/DDBJ databases">
        <title>Genome-scale model development and genomic sequencing of the oleaginous clade Lipomyces.</title>
        <authorList>
            <consortium name="Lawrence Berkeley National Laboratory"/>
            <person name="Czajka J.J."/>
            <person name="Han Y."/>
            <person name="Kim J."/>
            <person name="Mondo S.J."/>
            <person name="Hofstad B.A."/>
            <person name="Robles A."/>
            <person name="Haridas S."/>
            <person name="Riley R."/>
            <person name="LaButti K."/>
            <person name="Pangilinan J."/>
            <person name="Andreopoulos W."/>
            <person name="Lipzen A."/>
            <person name="Yan J."/>
            <person name="Wang M."/>
            <person name="Ng V."/>
            <person name="Grigoriev I.V."/>
            <person name="Spatafora J.W."/>
            <person name="Magnuson J.K."/>
            <person name="Baker S.E."/>
            <person name="Pomraning K.R."/>
        </authorList>
    </citation>
    <scope>NUCLEOTIDE SEQUENCE [LARGE SCALE GENOMIC DNA]</scope>
    <source>
        <strain evidence="2 3">Phaff 52-87</strain>
    </source>
</reference>
<evidence type="ECO:0000313" key="3">
    <source>
        <dbReference type="Proteomes" id="UP001498771"/>
    </source>
</evidence>
<dbReference type="RefSeq" id="XP_064771283.1">
    <property type="nucleotide sequence ID" value="XM_064913963.1"/>
</dbReference>
<feature type="region of interest" description="Disordered" evidence="1">
    <location>
        <begin position="1"/>
        <end position="53"/>
    </location>
</feature>
<feature type="compositionally biased region" description="Polar residues" evidence="1">
    <location>
        <begin position="40"/>
        <end position="50"/>
    </location>
</feature>
<dbReference type="Proteomes" id="UP001498771">
    <property type="component" value="Unassembled WGS sequence"/>
</dbReference>
<dbReference type="GeneID" id="90039475"/>
<proteinExistence type="predicted"/>
<feature type="compositionally biased region" description="Polar residues" evidence="1">
    <location>
        <begin position="529"/>
        <end position="539"/>
    </location>
</feature>
<gene>
    <name evidence="2" type="ORF">BZA70DRAFT_287564</name>
</gene>
<organism evidence="2 3">
    <name type="scientific">Myxozyma melibiosi</name>
    <dbReference type="NCBI Taxonomy" id="54550"/>
    <lineage>
        <taxon>Eukaryota</taxon>
        <taxon>Fungi</taxon>
        <taxon>Dikarya</taxon>
        <taxon>Ascomycota</taxon>
        <taxon>Saccharomycotina</taxon>
        <taxon>Lipomycetes</taxon>
        <taxon>Lipomycetales</taxon>
        <taxon>Lipomycetaceae</taxon>
        <taxon>Myxozyma</taxon>
    </lineage>
</organism>
<accession>A0ABR1FEG5</accession>
<protein>
    <submittedName>
        <fullName evidence="2">Uncharacterized protein</fullName>
    </submittedName>
</protein>
<comment type="caution">
    <text evidence="2">The sequence shown here is derived from an EMBL/GenBank/DDBJ whole genome shotgun (WGS) entry which is preliminary data.</text>
</comment>